<keyword evidence="9" id="KW-1185">Reference proteome</keyword>
<feature type="region of interest" description="Disordered" evidence="6">
    <location>
        <begin position="406"/>
        <end position="426"/>
    </location>
</feature>
<dbReference type="InterPro" id="IPR019819">
    <property type="entry name" value="Carboxylesterase_B_CS"/>
</dbReference>
<accession>A0A521ANN6</accession>
<dbReference type="InterPro" id="IPR019826">
    <property type="entry name" value="Carboxylesterase_B_AS"/>
</dbReference>
<dbReference type="AlphaFoldDB" id="A0A521ANN6"/>
<evidence type="ECO:0000313" key="9">
    <source>
        <dbReference type="Proteomes" id="UP000317593"/>
    </source>
</evidence>
<protein>
    <recommendedName>
        <fullName evidence="5">Carboxylic ester hydrolase</fullName>
        <ecNumber evidence="5">3.1.1.-</ecNumber>
    </recommendedName>
</protein>
<feature type="compositionally biased region" description="Basic and acidic residues" evidence="6">
    <location>
        <begin position="406"/>
        <end position="417"/>
    </location>
</feature>
<dbReference type="InterPro" id="IPR002018">
    <property type="entry name" value="CarbesteraseB"/>
</dbReference>
<evidence type="ECO:0000256" key="3">
    <source>
        <dbReference type="ARBA" id="ARBA00023157"/>
    </source>
</evidence>
<comment type="similarity">
    <text evidence="1 5">Belongs to the type-B carboxylesterase/lipase family.</text>
</comment>
<dbReference type="GO" id="GO:0004104">
    <property type="term" value="F:cholinesterase activity"/>
    <property type="evidence" value="ECO:0007669"/>
    <property type="project" value="InterPro"/>
</dbReference>
<keyword evidence="2 5" id="KW-0378">Hydrolase</keyword>
<name>A0A521ANN6_9BACT</name>
<dbReference type="PROSITE" id="PS00122">
    <property type="entry name" value="CARBOXYLESTERASE_B_1"/>
    <property type="match status" value="1"/>
</dbReference>
<dbReference type="PROSITE" id="PS00941">
    <property type="entry name" value="CARBOXYLESTERASE_B_2"/>
    <property type="match status" value="1"/>
</dbReference>
<dbReference type="PANTHER" id="PTHR43918:SF4">
    <property type="entry name" value="CARBOXYLIC ESTER HYDROLASE"/>
    <property type="match status" value="1"/>
</dbReference>
<dbReference type="PANTHER" id="PTHR43918">
    <property type="entry name" value="ACETYLCHOLINESTERASE"/>
    <property type="match status" value="1"/>
</dbReference>
<evidence type="ECO:0000259" key="7">
    <source>
        <dbReference type="Pfam" id="PF00135"/>
    </source>
</evidence>
<dbReference type="EMBL" id="FXTH01000001">
    <property type="protein sequence ID" value="SMO36439.1"/>
    <property type="molecule type" value="Genomic_DNA"/>
</dbReference>
<dbReference type="Gene3D" id="3.40.50.1820">
    <property type="entry name" value="alpha/beta hydrolase"/>
    <property type="match status" value="1"/>
</dbReference>
<keyword evidence="3" id="KW-1015">Disulfide bond</keyword>
<feature type="active site" description="Charge relay system" evidence="4">
    <location>
        <position position="431"/>
    </location>
</feature>
<dbReference type="SUPFAM" id="SSF53474">
    <property type="entry name" value="alpha/beta-Hydrolases"/>
    <property type="match status" value="1"/>
</dbReference>
<dbReference type="InterPro" id="IPR000997">
    <property type="entry name" value="Cholinesterase"/>
</dbReference>
<dbReference type="Proteomes" id="UP000317593">
    <property type="component" value="Unassembled WGS sequence"/>
</dbReference>
<sequence length="522" mass="57367">MPSSAFAQSSSTMDPRVSVRNGIIEGQYDSGIAIFKGIPYARPPVDQLRWQPPRDAENWEGVLEAKAFSPACMQLPVFGDMVFRADGQSEDCLYLNVWTPARRGDQKLPVLVYYYGGGFLAGDGSEPRYDGASMARNHGIIAVTVNYRLGVFGFLAHPGLTSESHRGASGNYGLLDQAKALQWVKGNIAAFGGDPDNITIAGESAGSISVSAQMASPLSRNLIAGAIGESGSIMGTLPAVPLEEAEKEGARFGERLGASSLSALRALPAEKLLEATTQPDTPRFSPTVDGYFLPKPPADIYAAGEQADVPLFVGWNSRETGYQFIMQGEEPTPENYRKKVRTLYGENADRVLEHYPGATTEEVVYSATALASDRFIGYSTWKWSDLHSRTASQPVYRYYYTHPRPPMRESAGHREGESGSSSYPEPEGAAHAVEIEYIMGNLPYNEVYAWTREDYKVSAIFQTYAANFIRSKNPNGLGVPYWSAVNEDETPSVIHIGPRTVLRDAQHRERYRLLDQLYDSRP</sequence>
<feature type="domain" description="Carboxylesterase type B" evidence="7">
    <location>
        <begin position="14"/>
        <end position="510"/>
    </location>
</feature>
<dbReference type="InterPro" id="IPR029058">
    <property type="entry name" value="AB_hydrolase_fold"/>
</dbReference>
<dbReference type="OrthoDB" id="9775851at2"/>
<dbReference type="Pfam" id="PF00135">
    <property type="entry name" value="COesterase"/>
    <property type="match status" value="1"/>
</dbReference>
<proteinExistence type="inferred from homology"/>
<organism evidence="8 9">
    <name type="scientific">Fodinibius sediminis</name>
    <dbReference type="NCBI Taxonomy" id="1214077"/>
    <lineage>
        <taxon>Bacteria</taxon>
        <taxon>Pseudomonadati</taxon>
        <taxon>Balneolota</taxon>
        <taxon>Balneolia</taxon>
        <taxon>Balneolales</taxon>
        <taxon>Balneolaceae</taxon>
        <taxon>Fodinibius</taxon>
    </lineage>
</organism>
<evidence type="ECO:0000256" key="4">
    <source>
        <dbReference type="PIRSR" id="PIRSR600997-1"/>
    </source>
</evidence>
<dbReference type="InterPro" id="IPR050654">
    <property type="entry name" value="AChE-related_enzymes"/>
</dbReference>
<evidence type="ECO:0000256" key="6">
    <source>
        <dbReference type="SAM" id="MobiDB-lite"/>
    </source>
</evidence>
<dbReference type="EC" id="3.1.1.-" evidence="5"/>
<evidence type="ECO:0000256" key="2">
    <source>
        <dbReference type="ARBA" id="ARBA00022801"/>
    </source>
</evidence>
<reference evidence="8 9" key="1">
    <citation type="submission" date="2017-05" db="EMBL/GenBank/DDBJ databases">
        <authorList>
            <person name="Varghese N."/>
            <person name="Submissions S."/>
        </authorList>
    </citation>
    <scope>NUCLEOTIDE SEQUENCE [LARGE SCALE GENOMIC DNA]</scope>
    <source>
        <strain evidence="8 9">DSM 21194</strain>
    </source>
</reference>
<feature type="active site" description="Acyl-ester intermediate" evidence="4">
    <location>
        <position position="204"/>
    </location>
</feature>
<gene>
    <name evidence="8" type="ORF">SAMN06265218_101244</name>
</gene>
<feature type="active site" description="Charge relay system" evidence="4">
    <location>
        <position position="319"/>
    </location>
</feature>
<evidence type="ECO:0000313" key="8">
    <source>
        <dbReference type="EMBL" id="SMO36439.1"/>
    </source>
</evidence>
<evidence type="ECO:0000256" key="1">
    <source>
        <dbReference type="ARBA" id="ARBA00005964"/>
    </source>
</evidence>
<dbReference type="PRINTS" id="PR00878">
    <property type="entry name" value="CHOLNESTRASE"/>
</dbReference>
<evidence type="ECO:0000256" key="5">
    <source>
        <dbReference type="RuleBase" id="RU361235"/>
    </source>
</evidence>